<dbReference type="Proteomes" id="UP000441404">
    <property type="component" value="Unassembled WGS sequence"/>
</dbReference>
<dbReference type="InterPro" id="IPR018062">
    <property type="entry name" value="HTH_AraC-typ_CS"/>
</dbReference>
<dbReference type="RefSeq" id="WP_153327432.1">
    <property type="nucleotide sequence ID" value="NZ_WIWI01000014.1"/>
</dbReference>
<evidence type="ECO:0000313" key="9">
    <source>
        <dbReference type="Proteomes" id="UP000489190"/>
    </source>
</evidence>
<organism evidence="6 8">
    <name type="scientific">Pseudomonas helleri</name>
    <dbReference type="NCBI Taxonomy" id="1608996"/>
    <lineage>
        <taxon>Bacteria</taxon>
        <taxon>Pseudomonadati</taxon>
        <taxon>Pseudomonadota</taxon>
        <taxon>Gammaproteobacteria</taxon>
        <taxon>Pseudomonadales</taxon>
        <taxon>Pseudomonadaceae</taxon>
        <taxon>Pseudomonas</taxon>
    </lineage>
</organism>
<keyword evidence="2" id="KW-0805">Transcription regulation</keyword>
<dbReference type="FunFam" id="1.10.10.60:FF:000132">
    <property type="entry name" value="AraC family transcriptional regulator"/>
    <property type="match status" value="1"/>
</dbReference>
<dbReference type="EMBL" id="WIWJ01000010">
    <property type="protein sequence ID" value="MQT46597.1"/>
    <property type="molecule type" value="Genomic_DNA"/>
</dbReference>
<dbReference type="CDD" id="cd06124">
    <property type="entry name" value="cupin_NimR-like_N"/>
    <property type="match status" value="1"/>
</dbReference>
<dbReference type="SMART" id="SM00342">
    <property type="entry name" value="HTH_ARAC"/>
    <property type="match status" value="1"/>
</dbReference>
<evidence type="ECO:0000256" key="3">
    <source>
        <dbReference type="ARBA" id="ARBA00023125"/>
    </source>
</evidence>
<dbReference type="AlphaFoldDB" id="A0A6A7YC01"/>
<dbReference type="SUPFAM" id="SSF51182">
    <property type="entry name" value="RmlC-like cupins"/>
    <property type="match status" value="1"/>
</dbReference>
<reference evidence="8 9" key="1">
    <citation type="submission" date="2019-10" db="EMBL/GenBank/DDBJ databases">
        <title>Evaluation of single-gene subtyping targets for Pseudomonas.</title>
        <authorList>
            <person name="Reichler S.J."/>
            <person name="Orsi R.H."/>
            <person name="Wiedmann M."/>
            <person name="Martin N.H."/>
            <person name="Murphy S.I."/>
        </authorList>
    </citation>
    <scope>NUCLEOTIDE SEQUENCE [LARGE SCALE GENOMIC DNA]</scope>
    <source>
        <strain evidence="7 9">FSL R10-3254</strain>
        <strain evidence="6 8">FSL R10-3257</strain>
    </source>
</reference>
<feature type="domain" description="HTH araC/xylS-type" evidence="5">
    <location>
        <begin position="155"/>
        <end position="254"/>
    </location>
</feature>
<dbReference type="PROSITE" id="PS00041">
    <property type="entry name" value="HTH_ARAC_FAMILY_1"/>
    <property type="match status" value="1"/>
</dbReference>
<dbReference type="Gene3D" id="2.60.120.10">
    <property type="entry name" value="Jelly Rolls"/>
    <property type="match status" value="1"/>
</dbReference>
<keyword evidence="1" id="KW-0678">Repressor</keyword>
<dbReference type="InterPro" id="IPR011051">
    <property type="entry name" value="RmlC_Cupin_sf"/>
</dbReference>
<dbReference type="InterPro" id="IPR003313">
    <property type="entry name" value="AraC-bd"/>
</dbReference>
<dbReference type="PANTHER" id="PTHR11019:SF159">
    <property type="entry name" value="TRANSCRIPTIONAL REGULATOR-RELATED"/>
    <property type="match status" value="1"/>
</dbReference>
<protein>
    <submittedName>
        <fullName evidence="6">Helix-turn-helix domain-containing protein</fullName>
    </submittedName>
</protein>
<keyword evidence="4" id="KW-0804">Transcription</keyword>
<evidence type="ECO:0000256" key="2">
    <source>
        <dbReference type="ARBA" id="ARBA00023015"/>
    </source>
</evidence>
<dbReference type="PROSITE" id="PS01124">
    <property type="entry name" value="HTH_ARAC_FAMILY_2"/>
    <property type="match status" value="1"/>
</dbReference>
<sequence length="259" mass="28634">MALAAPPDLSDPAVPVQPLARTYPRGLYIEPHQHEWGQLLYAMSGVMWVDTPDEALAVPPQRAVWLPPGVPHGIRVVSDLQMRNLYLPQVTARTLDSHVQVLEVGRLLRELIINLVDQPDAPPAYTDALLNLTLLELQRARRTLLKVPMPDAADRRLFNLCQSVMANPTLDIAFEQHADHAGASVRTLARLFQTELGMGFAQWRRQVQLATAAAELIQGVSVSQIARSLGYSPSSFSDMFRRELGVTPSLYGQGHLPDA</sequence>
<dbReference type="GO" id="GO:0009893">
    <property type="term" value="P:positive regulation of metabolic process"/>
    <property type="evidence" value="ECO:0007669"/>
    <property type="project" value="UniProtKB-ARBA"/>
</dbReference>
<evidence type="ECO:0000256" key="4">
    <source>
        <dbReference type="ARBA" id="ARBA00023163"/>
    </source>
</evidence>
<dbReference type="Pfam" id="PF12833">
    <property type="entry name" value="HTH_18"/>
    <property type="match status" value="1"/>
</dbReference>
<evidence type="ECO:0000313" key="7">
    <source>
        <dbReference type="EMBL" id="MQT88854.1"/>
    </source>
</evidence>
<keyword evidence="3" id="KW-0238">DNA-binding</keyword>
<evidence type="ECO:0000313" key="8">
    <source>
        <dbReference type="Proteomes" id="UP000441404"/>
    </source>
</evidence>
<dbReference type="InterPro" id="IPR014710">
    <property type="entry name" value="RmlC-like_jellyroll"/>
</dbReference>
<dbReference type="InterPro" id="IPR018060">
    <property type="entry name" value="HTH_AraC"/>
</dbReference>
<comment type="caution">
    <text evidence="6">The sequence shown here is derived from an EMBL/GenBank/DDBJ whole genome shotgun (WGS) entry which is preliminary data.</text>
</comment>
<name>A0A6A7YC01_9PSED</name>
<accession>A0A6A7YC01</accession>
<dbReference type="Pfam" id="PF02311">
    <property type="entry name" value="AraC_binding"/>
    <property type="match status" value="1"/>
</dbReference>
<evidence type="ECO:0000256" key="1">
    <source>
        <dbReference type="ARBA" id="ARBA00022491"/>
    </source>
</evidence>
<dbReference type="GO" id="GO:0003700">
    <property type="term" value="F:DNA-binding transcription factor activity"/>
    <property type="evidence" value="ECO:0007669"/>
    <property type="project" value="InterPro"/>
</dbReference>
<dbReference type="InterPro" id="IPR009057">
    <property type="entry name" value="Homeodomain-like_sf"/>
</dbReference>
<dbReference type="GO" id="GO:0043565">
    <property type="term" value="F:sequence-specific DNA binding"/>
    <property type="evidence" value="ECO:0007669"/>
    <property type="project" value="InterPro"/>
</dbReference>
<dbReference type="Proteomes" id="UP000489190">
    <property type="component" value="Unassembled WGS sequence"/>
</dbReference>
<evidence type="ECO:0000259" key="5">
    <source>
        <dbReference type="PROSITE" id="PS01124"/>
    </source>
</evidence>
<evidence type="ECO:0000313" key="6">
    <source>
        <dbReference type="EMBL" id="MQT46597.1"/>
    </source>
</evidence>
<gene>
    <name evidence="7" type="ORF">GHO39_06835</name>
    <name evidence="6" type="ORF">GHO40_07620</name>
</gene>
<dbReference type="EMBL" id="WIWI01000014">
    <property type="protein sequence ID" value="MQT88854.1"/>
    <property type="molecule type" value="Genomic_DNA"/>
</dbReference>
<dbReference type="Gene3D" id="1.10.10.60">
    <property type="entry name" value="Homeodomain-like"/>
    <property type="match status" value="1"/>
</dbReference>
<dbReference type="PANTHER" id="PTHR11019">
    <property type="entry name" value="HTH-TYPE TRANSCRIPTIONAL REGULATOR NIMR"/>
    <property type="match status" value="1"/>
</dbReference>
<dbReference type="SUPFAM" id="SSF46689">
    <property type="entry name" value="Homeodomain-like"/>
    <property type="match status" value="1"/>
</dbReference>
<proteinExistence type="predicted"/>